<organism evidence="2 3">
    <name type="scientific">Fulvivirga sedimenti</name>
    <dbReference type="NCBI Taxonomy" id="2879465"/>
    <lineage>
        <taxon>Bacteria</taxon>
        <taxon>Pseudomonadati</taxon>
        <taxon>Bacteroidota</taxon>
        <taxon>Cytophagia</taxon>
        <taxon>Cytophagales</taxon>
        <taxon>Fulvivirgaceae</taxon>
        <taxon>Fulvivirga</taxon>
    </lineage>
</organism>
<dbReference type="Proteomes" id="UP001139409">
    <property type="component" value="Unassembled WGS sequence"/>
</dbReference>
<dbReference type="AlphaFoldDB" id="A0A9X1HL34"/>
<feature type="chain" id="PRO_5040756076" description="DUF1496 domain-containing protein" evidence="1">
    <location>
        <begin position="24"/>
        <end position="73"/>
    </location>
</feature>
<evidence type="ECO:0000313" key="2">
    <source>
        <dbReference type="EMBL" id="MCA6074158.1"/>
    </source>
</evidence>
<gene>
    <name evidence="2" type="ORF">LDX50_04725</name>
</gene>
<dbReference type="EMBL" id="JAIXNE010000001">
    <property type="protein sequence ID" value="MCA6074158.1"/>
    <property type="molecule type" value="Genomic_DNA"/>
</dbReference>
<protein>
    <recommendedName>
        <fullName evidence="4">DUF1496 domain-containing protein</fullName>
    </recommendedName>
</protein>
<evidence type="ECO:0000256" key="1">
    <source>
        <dbReference type="SAM" id="SignalP"/>
    </source>
</evidence>
<reference evidence="2" key="1">
    <citation type="submission" date="2021-09" db="EMBL/GenBank/DDBJ databases">
        <title>Fulvivirga sp. isolated from coastal sediment.</title>
        <authorList>
            <person name="Yu H."/>
        </authorList>
    </citation>
    <scope>NUCLEOTIDE SEQUENCE</scope>
    <source>
        <strain evidence="2">1062</strain>
    </source>
</reference>
<accession>A0A9X1HL34</accession>
<sequence length="73" mass="7937">MKKLTTGLLVIAIMAISWKQTVAQDASTVQEVCLGTGVHCATLNYGTIKMTFVKSKNAPGIRIKEVKEVKSEK</sequence>
<dbReference type="RefSeq" id="WP_225697259.1">
    <property type="nucleotide sequence ID" value="NZ_JAIXNE010000001.1"/>
</dbReference>
<comment type="caution">
    <text evidence="2">The sequence shown here is derived from an EMBL/GenBank/DDBJ whole genome shotgun (WGS) entry which is preliminary data.</text>
</comment>
<proteinExistence type="predicted"/>
<keyword evidence="1" id="KW-0732">Signal</keyword>
<keyword evidence="3" id="KW-1185">Reference proteome</keyword>
<feature type="signal peptide" evidence="1">
    <location>
        <begin position="1"/>
        <end position="23"/>
    </location>
</feature>
<name>A0A9X1HL34_9BACT</name>
<evidence type="ECO:0008006" key="4">
    <source>
        <dbReference type="Google" id="ProtNLM"/>
    </source>
</evidence>
<evidence type="ECO:0000313" key="3">
    <source>
        <dbReference type="Proteomes" id="UP001139409"/>
    </source>
</evidence>